<dbReference type="EMBL" id="AP027268">
    <property type="protein sequence ID" value="BDW93483.1"/>
    <property type="molecule type" value="Genomic_DNA"/>
</dbReference>
<reference evidence="1 2" key="1">
    <citation type="submission" date="2023-01" db="EMBL/GenBank/DDBJ databases">
        <title>Complete genome sequence of Muricauda aquimarina strain IFOP_LL357.</title>
        <authorList>
            <person name="Gajardo G."/>
            <person name="Ueki S."/>
            <person name="Maruyama F."/>
        </authorList>
    </citation>
    <scope>NUCLEOTIDE SEQUENCE [LARGE SCALE GENOMIC DNA]</scope>
    <source>
        <strain evidence="1 2">IFOP_LL357</strain>
    </source>
</reference>
<keyword evidence="2" id="KW-1185">Reference proteome</keyword>
<evidence type="ECO:0000313" key="1">
    <source>
        <dbReference type="EMBL" id="BDW93483.1"/>
    </source>
</evidence>
<name>A0AA48KP39_9FLAO</name>
<evidence type="ECO:0000313" key="2">
    <source>
        <dbReference type="Proteomes" id="UP001330184"/>
    </source>
</evidence>
<dbReference type="AlphaFoldDB" id="A0AA48KP39"/>
<gene>
    <name evidence="1" type="ORF">MACH07_23150</name>
</gene>
<organism evidence="1 2">
    <name type="scientific">Flagellimonas marinaquae</name>
    <dbReference type="NCBI Taxonomy" id="254955"/>
    <lineage>
        <taxon>Bacteria</taxon>
        <taxon>Pseudomonadati</taxon>
        <taxon>Bacteroidota</taxon>
        <taxon>Flavobacteriia</taxon>
        <taxon>Flavobacteriales</taxon>
        <taxon>Flavobacteriaceae</taxon>
        <taxon>Flagellimonas</taxon>
    </lineage>
</organism>
<dbReference type="Proteomes" id="UP001330184">
    <property type="component" value="Chromosome"/>
</dbReference>
<accession>A0AA48KP39</accession>
<proteinExistence type="predicted"/>
<protein>
    <submittedName>
        <fullName evidence="1">Uncharacterized protein</fullName>
    </submittedName>
</protein>
<sequence length="240" mass="28002">MNSIKIYFLLVYFLIHGLCAQKNPTHPELARSGKEMQDLVPYGWRVLSQASGDLNGDGHEDFVFALQNTLKENYEYNDGLGVDTLDLNPRMLGIYFGKRNGKLKKALQSNTFIINRDVPTMDEPLYGLQILSNGNLQIDFRFWYSAGSWHMSNDTYRFRFQNKSFELVAYEKSERHRGTGDEIDHSIDFENGTLKIITTTIGANEEREYKEESIKFELRRLKSIKTLGKPFEWEFQQFRI</sequence>